<keyword evidence="5" id="KW-0732">Signal</keyword>
<dbReference type="PRINTS" id="PR00735">
    <property type="entry name" value="GLHYDRLASE8"/>
</dbReference>
<dbReference type="EMBL" id="CP001700">
    <property type="protein sequence ID" value="ACU76321.1"/>
    <property type="molecule type" value="Genomic_DNA"/>
</dbReference>
<feature type="compositionally biased region" description="Low complexity" evidence="4">
    <location>
        <begin position="669"/>
        <end position="681"/>
    </location>
</feature>
<comment type="similarity">
    <text evidence="1">Belongs to the glycosyl hydrolase 8 (cellulase D) family.</text>
</comment>
<evidence type="ECO:0000256" key="5">
    <source>
        <dbReference type="SAM" id="SignalP"/>
    </source>
</evidence>
<evidence type="ECO:0000313" key="6">
    <source>
        <dbReference type="EMBL" id="ACU76321.1"/>
    </source>
</evidence>
<keyword evidence="7" id="KW-1185">Reference proteome</keyword>
<dbReference type="Gene3D" id="1.50.10.10">
    <property type="match status" value="1"/>
</dbReference>
<evidence type="ECO:0000313" key="7">
    <source>
        <dbReference type="Proteomes" id="UP000000851"/>
    </source>
</evidence>
<protein>
    <submittedName>
        <fullName evidence="6">Glycoside hydrolase family 8</fullName>
    </submittedName>
</protein>
<evidence type="ECO:0000256" key="4">
    <source>
        <dbReference type="SAM" id="MobiDB-lite"/>
    </source>
</evidence>
<reference evidence="6 7" key="1">
    <citation type="journal article" date="2009" name="Stand. Genomic Sci.">
        <title>Complete genome sequence of Catenulispora acidiphila type strain (ID 139908).</title>
        <authorList>
            <person name="Copeland A."/>
            <person name="Lapidus A."/>
            <person name="Glavina Del Rio T."/>
            <person name="Nolan M."/>
            <person name="Lucas S."/>
            <person name="Chen F."/>
            <person name="Tice H."/>
            <person name="Cheng J.F."/>
            <person name="Bruce D."/>
            <person name="Goodwin L."/>
            <person name="Pitluck S."/>
            <person name="Mikhailova N."/>
            <person name="Pati A."/>
            <person name="Ivanova N."/>
            <person name="Mavromatis K."/>
            <person name="Chen A."/>
            <person name="Palaniappan K."/>
            <person name="Chain P."/>
            <person name="Land M."/>
            <person name="Hauser L."/>
            <person name="Chang Y.J."/>
            <person name="Jeffries C.D."/>
            <person name="Chertkov O."/>
            <person name="Brettin T."/>
            <person name="Detter J.C."/>
            <person name="Han C."/>
            <person name="Ali Z."/>
            <person name="Tindall B.J."/>
            <person name="Goker M."/>
            <person name="Bristow J."/>
            <person name="Eisen J.A."/>
            <person name="Markowitz V."/>
            <person name="Hugenholtz P."/>
            <person name="Kyrpides N.C."/>
            <person name="Klenk H.P."/>
        </authorList>
    </citation>
    <scope>NUCLEOTIDE SEQUENCE [LARGE SCALE GENOMIC DNA]</scope>
    <source>
        <strain evidence="7">DSM 44928 / JCM 14897 / NBRC 102108 / NRRL B-24433 / ID139908</strain>
    </source>
</reference>
<dbReference type="STRING" id="479433.Caci_7496"/>
<dbReference type="InParanoid" id="C7QB30"/>
<dbReference type="Gene3D" id="2.60.120.260">
    <property type="entry name" value="Galactose-binding domain-like"/>
    <property type="match status" value="1"/>
</dbReference>
<dbReference type="Pfam" id="PF01270">
    <property type="entry name" value="Glyco_hydro_8"/>
    <property type="match status" value="1"/>
</dbReference>
<keyword evidence="2 6" id="KW-0378">Hydrolase</keyword>
<evidence type="ECO:0000256" key="3">
    <source>
        <dbReference type="ARBA" id="ARBA00023295"/>
    </source>
</evidence>
<organism evidence="6 7">
    <name type="scientific">Catenulispora acidiphila (strain DSM 44928 / JCM 14897 / NBRC 102108 / NRRL B-24433 / ID139908)</name>
    <dbReference type="NCBI Taxonomy" id="479433"/>
    <lineage>
        <taxon>Bacteria</taxon>
        <taxon>Bacillati</taxon>
        <taxon>Actinomycetota</taxon>
        <taxon>Actinomycetes</taxon>
        <taxon>Catenulisporales</taxon>
        <taxon>Catenulisporaceae</taxon>
        <taxon>Catenulispora</taxon>
    </lineage>
</organism>
<feature type="signal peptide" evidence="5">
    <location>
        <begin position="1"/>
        <end position="34"/>
    </location>
</feature>
<evidence type="ECO:0000256" key="2">
    <source>
        <dbReference type="ARBA" id="ARBA00022801"/>
    </source>
</evidence>
<dbReference type="GO" id="GO:0004553">
    <property type="term" value="F:hydrolase activity, hydrolyzing O-glycosyl compounds"/>
    <property type="evidence" value="ECO:0007669"/>
    <property type="project" value="InterPro"/>
</dbReference>
<feature type="chain" id="PRO_5002983087" evidence="5">
    <location>
        <begin position="35"/>
        <end position="691"/>
    </location>
</feature>
<dbReference type="AlphaFoldDB" id="C7QB30"/>
<evidence type="ECO:0000256" key="1">
    <source>
        <dbReference type="ARBA" id="ARBA00009209"/>
    </source>
</evidence>
<dbReference type="GO" id="GO:0005975">
    <property type="term" value="P:carbohydrate metabolic process"/>
    <property type="evidence" value="ECO:0007669"/>
    <property type="project" value="InterPro"/>
</dbReference>
<dbReference type="InterPro" id="IPR002037">
    <property type="entry name" value="Glyco_hydro_8"/>
</dbReference>
<feature type="region of interest" description="Disordered" evidence="4">
    <location>
        <begin position="669"/>
        <end position="691"/>
    </location>
</feature>
<proteinExistence type="inferred from homology"/>
<dbReference type="OrthoDB" id="9803461at2"/>
<accession>C7QB30</accession>
<dbReference type="HOGENOM" id="CLU_025863_0_0_11"/>
<dbReference type="Proteomes" id="UP000000851">
    <property type="component" value="Chromosome"/>
</dbReference>
<dbReference type="InterPro" id="IPR012341">
    <property type="entry name" value="6hp_glycosidase-like_sf"/>
</dbReference>
<keyword evidence="3" id="KW-0326">Glycosidase</keyword>
<feature type="compositionally biased region" description="Polar residues" evidence="4">
    <location>
        <begin position="682"/>
        <end position="691"/>
    </location>
</feature>
<dbReference type="PROSITE" id="PS51257">
    <property type="entry name" value="PROKAR_LIPOPROTEIN"/>
    <property type="match status" value="1"/>
</dbReference>
<dbReference type="SUPFAM" id="SSF48208">
    <property type="entry name" value="Six-hairpin glycosidases"/>
    <property type="match status" value="1"/>
</dbReference>
<dbReference type="InterPro" id="IPR008928">
    <property type="entry name" value="6-hairpin_glycosidase_sf"/>
</dbReference>
<dbReference type="eggNOG" id="COG3405">
    <property type="taxonomic scope" value="Bacteria"/>
</dbReference>
<dbReference type="CAZy" id="GH8">
    <property type="family name" value="Glycoside Hydrolase Family 8"/>
</dbReference>
<name>C7QB30_CATAD</name>
<dbReference type="KEGG" id="cai:Caci_7496"/>
<gene>
    <name evidence="6" type="ordered locus">Caci_7496</name>
</gene>
<sequence precursor="true">MKRRSQRVLSLATGISTLAGCVALAVAHTSAVQAAGPNYAFPQHQTYKVGVMPSASQATRDAAVEKQYDSWKASYLVHGCASNEYYVSTKGDGDATNNGPVSEGQGYGMNIVPLMAGYDANAQAEFNGLWQLVKDHEDQYGMMQWQLDGKTCKYYSGGTPDGATDGDLDIGYGLILADKQWGGYSSDAKTWLSNFYAHNVAPDGHLKCEDDGPNTDTRPSDHMIDHLRAFAAYDPSHDWNKVITRTEAVDSSLVTNYSAANGLLPDFVVGANGTPKPAPANYQENQPDNIVGYNSIRVPWHMGTDALLNGATTAAFELSDAQKWSACAKKVSGGKPGNVYPHLNLNCTGQNTSDVAEEAGDSIGPSAMAAGDQAWTDTIWSFLQTNPYGDGYYGESIKTLVMIVMAGDYWSPASASTPPPPANDFSISASPASGSVSQGSSATVSVGTAVTAGSAESVALSASGLPTGATAGFSPASVNSGASSTLTVATSSSTPAGTYAITVTGTASSGSHSATYSLTVTTVGGGGGCTPAQLLVNPGFESGAATWTQTSTLGFTPITKATSAEPAHAGSYVAWFNGNGSKDTDTIAQSVTIPSGCSASLTYWLHIDTTEKTTTAKPDTFTVQVLNSSGTVLATVGSFSNLNAASGYSQKTADLSAYAGQTVTLKFTGSETDTSGGTTNSVIDDTSLTTS</sequence>